<evidence type="ECO:0000313" key="2">
    <source>
        <dbReference type="Proteomes" id="UP000245698"/>
    </source>
</evidence>
<keyword evidence="2" id="KW-1185">Reference proteome</keyword>
<dbReference type="EMBL" id="FUIG01000036">
    <property type="protein sequence ID" value="SJM32532.1"/>
    <property type="molecule type" value="Genomic_DNA"/>
</dbReference>
<reference evidence="2" key="1">
    <citation type="submission" date="2016-12" db="EMBL/GenBank/DDBJ databases">
        <authorList>
            <person name="Brunel B."/>
        </authorList>
    </citation>
    <scope>NUCLEOTIDE SEQUENCE [LARGE SCALE GENOMIC DNA]</scope>
</reference>
<organism evidence="1 2">
    <name type="scientific">Mesorhizobium delmotii</name>
    <dbReference type="NCBI Taxonomy" id="1631247"/>
    <lineage>
        <taxon>Bacteria</taxon>
        <taxon>Pseudomonadati</taxon>
        <taxon>Pseudomonadota</taxon>
        <taxon>Alphaproteobacteria</taxon>
        <taxon>Hyphomicrobiales</taxon>
        <taxon>Phyllobacteriaceae</taxon>
        <taxon>Mesorhizobium</taxon>
    </lineage>
</organism>
<accession>A0A2P9AN24</accession>
<dbReference type="Proteomes" id="UP000245698">
    <property type="component" value="Unassembled WGS sequence"/>
</dbReference>
<protein>
    <submittedName>
        <fullName evidence="1">Uncharacterized protein</fullName>
    </submittedName>
</protein>
<evidence type="ECO:0000313" key="1">
    <source>
        <dbReference type="EMBL" id="SJM32532.1"/>
    </source>
</evidence>
<name>A0A2P9AN24_9HYPH</name>
<sequence>MVDVFRCSGFVIDSMNRGFVRQCPTVSGIFDHAIDPKPCHRRSRHCAIEGMSFELLCGISNQ</sequence>
<dbReference type="AlphaFoldDB" id="A0A2P9AN24"/>
<proteinExistence type="predicted"/>
<gene>
    <name evidence="1" type="ORF">BQ8482_290127</name>
</gene>